<dbReference type="EMBL" id="RWGY01000026">
    <property type="protein sequence ID" value="TVU21100.1"/>
    <property type="molecule type" value="Genomic_DNA"/>
</dbReference>
<gene>
    <name evidence="1" type="ORF">EJB05_30715</name>
</gene>
<keyword evidence="2" id="KW-1185">Reference proteome</keyword>
<dbReference type="Gene3D" id="3.30.160.60">
    <property type="entry name" value="Classic Zinc Finger"/>
    <property type="match status" value="1"/>
</dbReference>
<dbReference type="InterPro" id="IPR006734">
    <property type="entry name" value="PLATZ"/>
</dbReference>
<evidence type="ECO:0000313" key="2">
    <source>
        <dbReference type="Proteomes" id="UP000324897"/>
    </source>
</evidence>
<name>A0A5J9UD69_9POAL</name>
<accession>A0A5J9UD69</accession>
<dbReference type="PANTHER" id="PTHR31065">
    <property type="entry name" value="PLATZ TRANSCRIPTION FACTOR FAMILY PROTEIN"/>
    <property type="match status" value="1"/>
</dbReference>
<dbReference type="SUPFAM" id="SSF57845">
    <property type="entry name" value="B-box zinc-binding domain"/>
    <property type="match status" value="1"/>
</dbReference>
<evidence type="ECO:0000313" key="1">
    <source>
        <dbReference type="EMBL" id="TVU21100.1"/>
    </source>
</evidence>
<reference evidence="1 2" key="1">
    <citation type="journal article" date="2019" name="Sci. Rep.">
        <title>A high-quality genome of Eragrostis curvula grass provides insights into Poaceae evolution and supports new strategies to enhance forage quality.</title>
        <authorList>
            <person name="Carballo J."/>
            <person name="Santos B.A.C.M."/>
            <person name="Zappacosta D."/>
            <person name="Garbus I."/>
            <person name="Selva J.P."/>
            <person name="Gallo C.A."/>
            <person name="Diaz A."/>
            <person name="Albertini E."/>
            <person name="Caccamo M."/>
            <person name="Echenique V."/>
        </authorList>
    </citation>
    <scope>NUCLEOTIDE SEQUENCE [LARGE SCALE GENOMIC DNA]</scope>
    <source>
        <strain evidence="2">cv. Victoria</strain>
        <tissue evidence="1">Leaf</tissue>
    </source>
</reference>
<sequence>MPSLKEMVRLDAERAAPAWLRILLETIFFGECPEHPDASRAIRSGGCNLFCVDCTGRPLCSSCIQGEHDGHRIIQVRKSSRHSVVKVKDVESLLGVGEVQTYTINNDLVVFLNKRPIEGKGKAGENRCMNCDRALLNKEYRFCSLGCKVLRATSSMLIGSHLYTMPCMV</sequence>
<comment type="caution">
    <text evidence="1">The sequence shown here is derived from an EMBL/GenBank/DDBJ whole genome shotgun (WGS) entry which is preliminary data.</text>
</comment>
<proteinExistence type="predicted"/>
<dbReference type="OrthoDB" id="642304at2759"/>
<dbReference type="Gramene" id="TVU21100">
    <property type="protein sequence ID" value="TVU21100"/>
    <property type="gene ID" value="EJB05_30715"/>
</dbReference>
<protein>
    <recommendedName>
        <fullName evidence="3">B box-type domain-containing protein</fullName>
    </recommendedName>
</protein>
<feature type="non-terminal residue" evidence="1">
    <location>
        <position position="1"/>
    </location>
</feature>
<dbReference type="Pfam" id="PF04640">
    <property type="entry name" value="PLATZ"/>
    <property type="match status" value="1"/>
</dbReference>
<organism evidence="1 2">
    <name type="scientific">Eragrostis curvula</name>
    <name type="common">weeping love grass</name>
    <dbReference type="NCBI Taxonomy" id="38414"/>
    <lineage>
        <taxon>Eukaryota</taxon>
        <taxon>Viridiplantae</taxon>
        <taxon>Streptophyta</taxon>
        <taxon>Embryophyta</taxon>
        <taxon>Tracheophyta</taxon>
        <taxon>Spermatophyta</taxon>
        <taxon>Magnoliopsida</taxon>
        <taxon>Liliopsida</taxon>
        <taxon>Poales</taxon>
        <taxon>Poaceae</taxon>
        <taxon>PACMAD clade</taxon>
        <taxon>Chloridoideae</taxon>
        <taxon>Eragrostideae</taxon>
        <taxon>Eragrostidinae</taxon>
        <taxon>Eragrostis</taxon>
    </lineage>
</organism>
<evidence type="ECO:0008006" key="3">
    <source>
        <dbReference type="Google" id="ProtNLM"/>
    </source>
</evidence>
<dbReference type="Proteomes" id="UP000324897">
    <property type="component" value="Unassembled WGS sequence"/>
</dbReference>
<dbReference type="AlphaFoldDB" id="A0A5J9UD69"/>
<dbReference type="CDD" id="cd19756">
    <property type="entry name" value="Bbox2"/>
    <property type="match status" value="1"/>
</dbReference>
<dbReference type="PANTHER" id="PTHR31065:SF49">
    <property type="entry name" value="PLATZ TRANSCRIPTION FACTOR FAMILY PROTEIN"/>
    <property type="match status" value="1"/>
</dbReference>